<dbReference type="InterPro" id="IPR050396">
    <property type="entry name" value="Glycosyltr_51/Transpeptidase"/>
</dbReference>
<comment type="similarity">
    <text evidence="1">In the C-terminal section; belongs to the transpeptidase family.</text>
</comment>
<dbReference type="AlphaFoldDB" id="A0A844FRD0"/>
<proteinExistence type="inferred from homology"/>
<keyword evidence="15" id="KW-1133">Transmembrane helix</keyword>
<keyword evidence="3" id="KW-0121">Carboxypeptidase</keyword>
<evidence type="ECO:0000256" key="9">
    <source>
        <dbReference type="ARBA" id="ARBA00022984"/>
    </source>
</evidence>
<evidence type="ECO:0000256" key="14">
    <source>
        <dbReference type="SAM" id="MobiDB-lite"/>
    </source>
</evidence>
<accession>A0A844FRD0</accession>
<dbReference type="GO" id="GO:0030288">
    <property type="term" value="C:outer membrane-bounded periplasmic space"/>
    <property type="evidence" value="ECO:0007669"/>
    <property type="project" value="TreeGrafter"/>
</dbReference>
<comment type="catalytic activity">
    <reaction evidence="13">
        <text>[GlcNAc-(1-&gt;4)-Mur2Ac(oyl-L-Ala-gamma-D-Glu-L-Lys-D-Ala-D-Ala)](n)-di-trans,octa-cis-undecaprenyl diphosphate + beta-D-GlcNAc-(1-&gt;4)-Mur2Ac(oyl-L-Ala-gamma-D-Glu-L-Lys-D-Ala-D-Ala)-di-trans,octa-cis-undecaprenyl diphosphate = [GlcNAc-(1-&gt;4)-Mur2Ac(oyl-L-Ala-gamma-D-Glu-L-Lys-D-Ala-D-Ala)](n+1)-di-trans,octa-cis-undecaprenyl diphosphate + di-trans,octa-cis-undecaprenyl diphosphate + H(+)</text>
        <dbReference type="Rhea" id="RHEA:23708"/>
        <dbReference type="Rhea" id="RHEA-COMP:9602"/>
        <dbReference type="Rhea" id="RHEA-COMP:9603"/>
        <dbReference type="ChEBI" id="CHEBI:15378"/>
        <dbReference type="ChEBI" id="CHEBI:58405"/>
        <dbReference type="ChEBI" id="CHEBI:60033"/>
        <dbReference type="ChEBI" id="CHEBI:78435"/>
        <dbReference type="EC" id="2.4.99.28"/>
    </reaction>
</comment>
<dbReference type="Pfam" id="PF00912">
    <property type="entry name" value="Transgly"/>
    <property type="match status" value="1"/>
</dbReference>
<evidence type="ECO:0000256" key="10">
    <source>
        <dbReference type="ARBA" id="ARBA00023268"/>
    </source>
</evidence>
<evidence type="ECO:0000313" key="19">
    <source>
        <dbReference type="Proteomes" id="UP000442619"/>
    </source>
</evidence>
<feature type="domain" description="Penicillin-binding protein transpeptidase" evidence="16">
    <location>
        <begin position="369"/>
        <end position="619"/>
    </location>
</feature>
<evidence type="ECO:0000256" key="3">
    <source>
        <dbReference type="ARBA" id="ARBA00022645"/>
    </source>
</evidence>
<evidence type="ECO:0000256" key="8">
    <source>
        <dbReference type="ARBA" id="ARBA00022960"/>
    </source>
</evidence>
<keyword evidence="8" id="KW-0133">Cell shape</keyword>
<dbReference type="GO" id="GO:0071555">
    <property type="term" value="P:cell wall organization"/>
    <property type="evidence" value="ECO:0007669"/>
    <property type="project" value="UniProtKB-KW"/>
</dbReference>
<dbReference type="InterPro" id="IPR001460">
    <property type="entry name" value="PCN-bd_Tpept"/>
</dbReference>
<keyword evidence="15" id="KW-0472">Membrane</keyword>
<dbReference type="GO" id="GO:0009252">
    <property type="term" value="P:peptidoglycan biosynthetic process"/>
    <property type="evidence" value="ECO:0007669"/>
    <property type="project" value="UniProtKB-KW"/>
</dbReference>
<evidence type="ECO:0000256" key="2">
    <source>
        <dbReference type="ARBA" id="ARBA00007739"/>
    </source>
</evidence>
<evidence type="ECO:0000256" key="13">
    <source>
        <dbReference type="ARBA" id="ARBA00049902"/>
    </source>
</evidence>
<dbReference type="EMBL" id="VUNM01000001">
    <property type="protein sequence ID" value="MST88020.1"/>
    <property type="molecule type" value="Genomic_DNA"/>
</dbReference>
<evidence type="ECO:0000259" key="17">
    <source>
        <dbReference type="Pfam" id="PF00912"/>
    </source>
</evidence>
<dbReference type="GO" id="GO:0008360">
    <property type="term" value="P:regulation of cell shape"/>
    <property type="evidence" value="ECO:0007669"/>
    <property type="project" value="UniProtKB-KW"/>
</dbReference>
<dbReference type="Proteomes" id="UP000442619">
    <property type="component" value="Unassembled WGS sequence"/>
</dbReference>
<dbReference type="GO" id="GO:0008658">
    <property type="term" value="F:penicillin binding"/>
    <property type="evidence" value="ECO:0007669"/>
    <property type="project" value="InterPro"/>
</dbReference>
<evidence type="ECO:0000259" key="16">
    <source>
        <dbReference type="Pfam" id="PF00905"/>
    </source>
</evidence>
<gene>
    <name evidence="18" type="ORF">FYJ79_00130</name>
</gene>
<keyword evidence="15" id="KW-0812">Transmembrane</keyword>
<feature type="domain" description="Glycosyl transferase family 51" evidence="17">
    <location>
        <begin position="98"/>
        <end position="275"/>
    </location>
</feature>
<protein>
    <submittedName>
        <fullName evidence="18">Uncharacterized protein</fullName>
    </submittedName>
</protein>
<dbReference type="InterPro" id="IPR036950">
    <property type="entry name" value="PBP_transglycosylase"/>
</dbReference>
<dbReference type="PANTHER" id="PTHR32282">
    <property type="entry name" value="BINDING PROTEIN TRANSPEPTIDASE, PUTATIVE-RELATED"/>
    <property type="match status" value="1"/>
</dbReference>
<dbReference type="GO" id="GO:0008955">
    <property type="term" value="F:peptidoglycan glycosyltransferase activity"/>
    <property type="evidence" value="ECO:0007669"/>
    <property type="project" value="UniProtKB-EC"/>
</dbReference>
<sequence>MIISKRKGILSPKVMPHVLIIFGSLIAIILRRKKMKILKNKSNKLSRQKIIKIVISILCVALIGGGFYMGFSVFQQIKDFDIKNLTATSTSRVLDANGNVIYKFGTAAGEYVKYDELPEVLVDAVVSAEDSRYFIHDGFDIPRIIKAFMTNITHRGTIAGGSTITQQLIKKTYYPDEERTIQRKLGEVILSIEATKQTSKKKVMELYLNKIYFGRSQQTIGIYSASHYYFDKNPQDLTLPEAALLAGAINSPYWYDPFTDLNKATNRRNTIINLMYQHGYITKEQCEATKKVPVANTLKSNPIAQNKDYASYVDRVVREVKEKTNYDPTKTNMTIYTYMDTDIQTRLDDISESNNYNYIRTNGTQVGSAVVSAKDGRIVGLLSARDYKNGMMDYAYRSYHQPGSSIKPILDYAPAFEYLYWSTGHTADDSDFSQGGWSPKNWDKQTHGDVSLEEALGNSWNLAAIHTFVTVEKEIGKNRLQNWLKNLGYTINDKVNKNGLNTSWAIGGWDDGVTPLQQAAAYATISNGGTYIEPHAVDKIVINTTGETVNIDKDAQANAKQAMSEATAFLIRQVMTDYVKSGNYSSYTSVGALDDDIGAKTGTTNDAKDKWFCAYNPDYAWATWNGGTEKGISLGNTNDAKKISEDIARLLHKKGVKNKYKTPDTVVEEKMVIGSYPYKSPSASTPSSMIRDAWFVKGHTPGEKDTKSYALEELSSFDAALTESKQIQVSFSAYNGQYEVEYIVTVEHNGQTVATQTLSSNTGTLSYHPSETGVYRITGYYKQKDGSMSSNKISKEITIQEEKPEENENTTQNGSTTTNGTNNNQTTNNNTNNNNTNTNNTTGTEQNNQNNGQTNGQQTTQQ</sequence>
<dbReference type="InterPro" id="IPR012338">
    <property type="entry name" value="Beta-lactam/transpept-like"/>
</dbReference>
<dbReference type="Pfam" id="PF00905">
    <property type="entry name" value="Transpeptidase"/>
    <property type="match status" value="1"/>
</dbReference>
<dbReference type="GO" id="GO:0006508">
    <property type="term" value="P:proteolysis"/>
    <property type="evidence" value="ECO:0007669"/>
    <property type="project" value="UniProtKB-KW"/>
</dbReference>
<evidence type="ECO:0000256" key="11">
    <source>
        <dbReference type="ARBA" id="ARBA00023316"/>
    </source>
</evidence>
<evidence type="ECO:0000256" key="5">
    <source>
        <dbReference type="ARBA" id="ARBA00022676"/>
    </source>
</evidence>
<evidence type="ECO:0000256" key="4">
    <source>
        <dbReference type="ARBA" id="ARBA00022670"/>
    </source>
</evidence>
<dbReference type="PANTHER" id="PTHR32282:SF29">
    <property type="entry name" value="PENICILLIN-BINDING PROTEIN 1A"/>
    <property type="match status" value="1"/>
</dbReference>
<feature type="compositionally biased region" description="Low complexity" evidence="14">
    <location>
        <begin position="809"/>
        <end position="862"/>
    </location>
</feature>
<comment type="catalytic activity">
    <reaction evidence="12">
        <text>Preferential cleavage: (Ac)2-L-Lys-D-Ala-|-D-Ala. Also transpeptidation of peptidyl-alanyl moieties that are N-acyl substituents of D-alanine.</text>
        <dbReference type="EC" id="3.4.16.4"/>
    </reaction>
</comment>
<dbReference type="SUPFAM" id="SSF56601">
    <property type="entry name" value="beta-lactamase/transpeptidase-like"/>
    <property type="match status" value="1"/>
</dbReference>
<dbReference type="InterPro" id="IPR023346">
    <property type="entry name" value="Lysozyme-like_dom_sf"/>
</dbReference>
<keyword evidence="7" id="KW-0378">Hydrolase</keyword>
<dbReference type="Gene3D" id="3.40.710.10">
    <property type="entry name" value="DD-peptidase/beta-lactamase superfamily"/>
    <property type="match status" value="1"/>
</dbReference>
<feature type="transmembrane region" description="Helical" evidence="15">
    <location>
        <begin position="50"/>
        <end position="71"/>
    </location>
</feature>
<keyword evidence="6" id="KW-0808">Transferase</keyword>
<reference evidence="18 19" key="1">
    <citation type="submission" date="2019-08" db="EMBL/GenBank/DDBJ databases">
        <title>In-depth cultivation of the pig gut microbiome towards novel bacterial diversity and tailored functional studies.</title>
        <authorList>
            <person name="Wylensek D."/>
            <person name="Hitch T.C.A."/>
            <person name="Clavel T."/>
        </authorList>
    </citation>
    <scope>NUCLEOTIDE SEQUENCE [LARGE SCALE GENOMIC DNA]</scope>
    <source>
        <strain evidence="18 19">CA-Schmier-601-WT-3</strain>
    </source>
</reference>
<evidence type="ECO:0000256" key="15">
    <source>
        <dbReference type="SAM" id="Phobius"/>
    </source>
</evidence>
<dbReference type="GO" id="GO:0009002">
    <property type="term" value="F:serine-type D-Ala-D-Ala carboxypeptidase activity"/>
    <property type="evidence" value="ECO:0007669"/>
    <property type="project" value="UniProtKB-EC"/>
</dbReference>
<keyword evidence="10" id="KW-0511">Multifunctional enzyme</keyword>
<name>A0A844FRD0_9FIRM</name>
<keyword evidence="4" id="KW-0645">Protease</keyword>
<organism evidence="18 19">
    <name type="scientific">Sharpea porci</name>
    <dbReference type="NCBI Taxonomy" id="2652286"/>
    <lineage>
        <taxon>Bacteria</taxon>
        <taxon>Bacillati</taxon>
        <taxon>Bacillota</taxon>
        <taxon>Erysipelotrichia</taxon>
        <taxon>Erysipelotrichales</taxon>
        <taxon>Coprobacillaceae</taxon>
        <taxon>Sharpea</taxon>
    </lineage>
</organism>
<feature type="region of interest" description="Disordered" evidence="14">
    <location>
        <begin position="797"/>
        <end position="862"/>
    </location>
</feature>
<comment type="similarity">
    <text evidence="2">In the N-terminal section; belongs to the glycosyltransferase 51 family.</text>
</comment>
<dbReference type="InterPro" id="IPR001264">
    <property type="entry name" value="Glyco_trans_51"/>
</dbReference>
<evidence type="ECO:0000256" key="1">
    <source>
        <dbReference type="ARBA" id="ARBA00007090"/>
    </source>
</evidence>
<keyword evidence="9" id="KW-0573">Peptidoglycan synthesis</keyword>
<feature type="transmembrane region" description="Helical" evidence="15">
    <location>
        <begin position="14"/>
        <end position="30"/>
    </location>
</feature>
<keyword evidence="19" id="KW-1185">Reference proteome</keyword>
<dbReference type="FunFam" id="1.10.3810.10:FF:000001">
    <property type="entry name" value="Penicillin-binding protein 1A"/>
    <property type="match status" value="1"/>
</dbReference>
<evidence type="ECO:0000256" key="7">
    <source>
        <dbReference type="ARBA" id="ARBA00022801"/>
    </source>
</evidence>
<evidence type="ECO:0000313" key="18">
    <source>
        <dbReference type="EMBL" id="MST88020.1"/>
    </source>
</evidence>
<evidence type="ECO:0000256" key="12">
    <source>
        <dbReference type="ARBA" id="ARBA00034000"/>
    </source>
</evidence>
<comment type="caution">
    <text evidence="18">The sequence shown here is derived from an EMBL/GenBank/DDBJ whole genome shotgun (WGS) entry which is preliminary data.</text>
</comment>
<evidence type="ECO:0000256" key="6">
    <source>
        <dbReference type="ARBA" id="ARBA00022679"/>
    </source>
</evidence>
<dbReference type="Gene3D" id="1.10.3810.10">
    <property type="entry name" value="Biosynthetic peptidoglycan transglycosylase-like"/>
    <property type="match status" value="1"/>
</dbReference>
<dbReference type="SUPFAM" id="SSF53955">
    <property type="entry name" value="Lysozyme-like"/>
    <property type="match status" value="1"/>
</dbReference>
<keyword evidence="5" id="KW-0328">Glycosyltransferase</keyword>
<keyword evidence="11" id="KW-0961">Cell wall biogenesis/degradation</keyword>